<dbReference type="PANTHER" id="PTHR28244">
    <property type="entry name" value="RNA POLYMERASE I-SPECIFIC TRANSCRIPTION INITIATION FACTOR RRN11"/>
    <property type="match status" value="1"/>
</dbReference>
<dbReference type="VEuPathDB" id="FungiDB:BON22_2416"/>
<dbReference type="GO" id="GO:0017025">
    <property type="term" value="F:TBP-class protein binding"/>
    <property type="evidence" value="ECO:0007669"/>
    <property type="project" value="TreeGrafter"/>
</dbReference>
<name>A0A061AZD4_CYBFA</name>
<sequence length="514" mass="60289">MFEQQIYDRDQQTVRRLLLRHKRRLQREYSTKSREARRIRKSSRPNSNTEKAHVVDYDNSDKRFTRKISAVMPEETFEHWICQKKLNKHVERHIVQASVDRATVKKSRHNDLESTELERALRSDSESSEDENDLIDENEEHGEDDPDFKGSGGITKMHLDLIKNDIKEGKLFTNDVATRVILQKQGLEILPRQTRALRHRDRKVEQLSTNSSTLTRQLTTVLDLLHINILRKKWELAYKCFLAVVHFQKFDLRSVWYLGLEVLTRLGEQRFLEAHPDASEHELRTYGALNDVPMTITKDEQFLRWLESTYRPKRGYSSKAIYREFAYRAGTKDTPSMYVTTLIWTMVMKQRFDEALEKLDELLMTKPYLDDGTYHFLKSLSYQVQASGLVREAEIDKFRVQDLLDKAERSYVDAKTHGVEYPEKLFAVELKMIRASIEEDNNDEQDSSDEDEQKFMDASEYMDIDQYSDNDASNDYTAKAELSDQERSGPNDAQDPGFGYSDADFFKIRSLISK</sequence>
<dbReference type="InterPro" id="IPR007224">
    <property type="entry name" value="TIF_Rrn11"/>
</dbReference>
<dbReference type="GO" id="GO:0042790">
    <property type="term" value="P:nucleolar large rRNA transcription by RNA polymerase I"/>
    <property type="evidence" value="ECO:0007669"/>
    <property type="project" value="TreeGrafter"/>
</dbReference>
<proteinExistence type="predicted"/>
<organism evidence="2">
    <name type="scientific">Cyberlindnera fabianii</name>
    <name type="common">Yeast</name>
    <name type="synonym">Hansenula fabianii</name>
    <dbReference type="NCBI Taxonomy" id="36022"/>
    <lineage>
        <taxon>Eukaryota</taxon>
        <taxon>Fungi</taxon>
        <taxon>Dikarya</taxon>
        <taxon>Ascomycota</taxon>
        <taxon>Saccharomycotina</taxon>
        <taxon>Saccharomycetes</taxon>
        <taxon>Phaffomycetales</taxon>
        <taxon>Phaffomycetaceae</taxon>
        <taxon>Cyberlindnera</taxon>
    </lineage>
</organism>
<feature type="compositionally biased region" description="Basic and acidic residues" evidence="1">
    <location>
        <begin position="109"/>
        <end position="125"/>
    </location>
</feature>
<feature type="region of interest" description="Disordered" evidence="1">
    <location>
        <begin position="105"/>
        <end position="152"/>
    </location>
</feature>
<feature type="region of interest" description="Disordered" evidence="1">
    <location>
        <begin position="28"/>
        <end position="53"/>
    </location>
</feature>
<dbReference type="AlphaFoldDB" id="A0A061AZD4"/>
<dbReference type="GO" id="GO:0001164">
    <property type="term" value="F:RNA polymerase I core promoter sequence-specific DNA binding"/>
    <property type="evidence" value="ECO:0007669"/>
    <property type="project" value="InterPro"/>
</dbReference>
<dbReference type="PhylomeDB" id="A0A061AZD4"/>
<dbReference type="EMBL" id="LK052889">
    <property type="protein sequence ID" value="CDR40103.1"/>
    <property type="molecule type" value="Genomic_DNA"/>
</dbReference>
<feature type="compositionally biased region" description="Acidic residues" evidence="1">
    <location>
        <begin position="126"/>
        <end position="146"/>
    </location>
</feature>
<evidence type="ECO:0000256" key="1">
    <source>
        <dbReference type="SAM" id="MobiDB-lite"/>
    </source>
</evidence>
<gene>
    <name evidence="2" type="ORF">CYFA0S_04e03664g</name>
</gene>
<dbReference type="InterPro" id="IPR053029">
    <property type="entry name" value="RNA_pol_I-specific_init_factor"/>
</dbReference>
<dbReference type="Pfam" id="PF04090">
    <property type="entry name" value="Rrn11"/>
    <property type="match status" value="1"/>
</dbReference>
<feature type="region of interest" description="Disordered" evidence="1">
    <location>
        <begin position="438"/>
        <end position="501"/>
    </location>
</feature>
<reference evidence="2" key="1">
    <citation type="journal article" date="2014" name="Genome Announc.">
        <title>Genome sequence of the yeast Cyberlindnera fabianii (Hansenula fabianii).</title>
        <authorList>
            <person name="Freel K.C."/>
            <person name="Sarilar V."/>
            <person name="Neuveglise C."/>
            <person name="Devillers H."/>
            <person name="Friedrich A."/>
            <person name="Schacherer J."/>
        </authorList>
    </citation>
    <scope>NUCLEOTIDE SEQUENCE</scope>
    <source>
        <strain evidence="2">YJS4271</strain>
    </source>
</reference>
<evidence type="ECO:0000313" key="2">
    <source>
        <dbReference type="EMBL" id="CDR40103.1"/>
    </source>
</evidence>
<protein>
    <submittedName>
        <fullName evidence="2">CYFA0S04e03664g1_1</fullName>
    </submittedName>
</protein>
<dbReference type="GO" id="GO:0070860">
    <property type="term" value="C:RNA polymerase I core factor complex"/>
    <property type="evidence" value="ECO:0007669"/>
    <property type="project" value="TreeGrafter"/>
</dbReference>
<accession>A0A061AZD4</accession>
<feature type="compositionally biased region" description="Acidic residues" evidence="1">
    <location>
        <begin position="438"/>
        <end position="452"/>
    </location>
</feature>
<dbReference type="OrthoDB" id="2159786at2759"/>
<dbReference type="GO" id="GO:0001181">
    <property type="term" value="F:RNA polymerase I general transcription initiation factor activity"/>
    <property type="evidence" value="ECO:0007669"/>
    <property type="project" value="InterPro"/>
</dbReference>
<dbReference type="PANTHER" id="PTHR28244:SF1">
    <property type="entry name" value="RNA POLYMERASE I-SPECIFIC TRANSCRIPTION INITIATION FACTOR RRN11"/>
    <property type="match status" value="1"/>
</dbReference>